<accession>A0A9X2KG59</accession>
<dbReference type="Gene3D" id="1.10.150.240">
    <property type="entry name" value="Putative phosphatase, domain 2"/>
    <property type="match status" value="1"/>
</dbReference>
<dbReference type="PANTHER" id="PTHR43434">
    <property type="entry name" value="PHOSPHOGLYCOLATE PHOSPHATASE"/>
    <property type="match status" value="1"/>
</dbReference>
<dbReference type="SFLD" id="SFLDG01129">
    <property type="entry name" value="C1.5:_HAD__Beta-PGM__Phosphata"/>
    <property type="match status" value="1"/>
</dbReference>
<dbReference type="RefSeq" id="WP_254164085.1">
    <property type="nucleotide sequence ID" value="NZ_JANAFB010000001.1"/>
</dbReference>
<dbReference type="Pfam" id="PF13419">
    <property type="entry name" value="HAD_2"/>
    <property type="match status" value="1"/>
</dbReference>
<dbReference type="PANTHER" id="PTHR43434:SF20">
    <property type="entry name" value="5'-NUCLEOTIDASE"/>
    <property type="match status" value="1"/>
</dbReference>
<dbReference type="GO" id="GO:0016787">
    <property type="term" value="F:hydrolase activity"/>
    <property type="evidence" value="ECO:0007669"/>
    <property type="project" value="UniProtKB-KW"/>
</dbReference>
<dbReference type="Proteomes" id="UP001139502">
    <property type="component" value="Unassembled WGS sequence"/>
</dbReference>
<dbReference type="Gene3D" id="3.40.50.1000">
    <property type="entry name" value="HAD superfamily/HAD-like"/>
    <property type="match status" value="1"/>
</dbReference>
<comment type="caution">
    <text evidence="1">The sequence shown here is derived from an EMBL/GenBank/DDBJ whole genome shotgun (WGS) entry which is preliminary data.</text>
</comment>
<dbReference type="GO" id="GO:0004713">
    <property type="term" value="F:protein tyrosine kinase activity"/>
    <property type="evidence" value="ECO:0007669"/>
    <property type="project" value="TreeGrafter"/>
</dbReference>
<dbReference type="InterPro" id="IPR050155">
    <property type="entry name" value="HAD-like_hydrolase_sf"/>
</dbReference>
<dbReference type="SFLD" id="SFLDS00003">
    <property type="entry name" value="Haloacid_Dehalogenase"/>
    <property type="match status" value="1"/>
</dbReference>
<evidence type="ECO:0000313" key="1">
    <source>
        <dbReference type="EMBL" id="MCP3424492.1"/>
    </source>
</evidence>
<dbReference type="InterPro" id="IPR023198">
    <property type="entry name" value="PGP-like_dom2"/>
</dbReference>
<sequence>MSTEPIVLFDLDGTLLDPGGAITGGIAAAIEAHGFARPDDATLRKFVGPSSLEGLERHTDIPFEQHRAIVETYREQYPQRARELSSVYEGVHELLEDLSALPVRLAIATQKPQPSAERIVGEFGLTRYFHAISGARDDRWEESAALPTDKPGIVARALELLGAAGRDLAGAAVMIGDREYDAAGAAANGIPCIGVTWGFGSAEELAGAGARPVVDDVEGLRSAIAELTGLRGLAPARQSGRPPGTG</sequence>
<gene>
    <name evidence="1" type="ORF">NBM05_00185</name>
</gene>
<dbReference type="GO" id="GO:0005829">
    <property type="term" value="C:cytosol"/>
    <property type="evidence" value="ECO:0007669"/>
    <property type="project" value="TreeGrafter"/>
</dbReference>
<reference evidence="1" key="1">
    <citation type="submission" date="2022-06" db="EMBL/GenBank/DDBJ databases">
        <title>Rothia sp. isolated from sandalwood seedling.</title>
        <authorList>
            <person name="Tuikhar N."/>
            <person name="Kirdat K."/>
            <person name="Thorat V."/>
            <person name="Swetha P."/>
            <person name="Padma S."/>
            <person name="Sundararaj R."/>
            <person name="Yadav A."/>
        </authorList>
    </citation>
    <scope>NUCLEOTIDE SEQUENCE</scope>
    <source>
        <strain evidence="1">AR01</strain>
    </source>
</reference>
<protein>
    <submittedName>
        <fullName evidence="1">HAD hydrolase-like protein</fullName>
    </submittedName>
</protein>
<dbReference type="SUPFAM" id="SSF56784">
    <property type="entry name" value="HAD-like"/>
    <property type="match status" value="1"/>
</dbReference>
<dbReference type="AlphaFoldDB" id="A0A9X2KG59"/>
<dbReference type="EMBL" id="JANAFB010000001">
    <property type="protein sequence ID" value="MCP3424492.1"/>
    <property type="molecule type" value="Genomic_DNA"/>
</dbReference>
<dbReference type="InterPro" id="IPR036412">
    <property type="entry name" value="HAD-like_sf"/>
</dbReference>
<organism evidence="1 2">
    <name type="scientific">Rothia santali</name>
    <dbReference type="NCBI Taxonomy" id="2949643"/>
    <lineage>
        <taxon>Bacteria</taxon>
        <taxon>Bacillati</taxon>
        <taxon>Actinomycetota</taxon>
        <taxon>Actinomycetes</taxon>
        <taxon>Micrococcales</taxon>
        <taxon>Micrococcaceae</taxon>
        <taxon>Rothia</taxon>
    </lineage>
</organism>
<evidence type="ECO:0000313" key="2">
    <source>
        <dbReference type="Proteomes" id="UP001139502"/>
    </source>
</evidence>
<name>A0A9X2KG59_9MICC</name>
<dbReference type="InterPro" id="IPR041492">
    <property type="entry name" value="HAD_2"/>
</dbReference>
<dbReference type="InterPro" id="IPR023214">
    <property type="entry name" value="HAD_sf"/>
</dbReference>
<keyword evidence="1" id="KW-0378">Hydrolase</keyword>
<keyword evidence="2" id="KW-1185">Reference proteome</keyword>
<proteinExistence type="predicted"/>